<gene>
    <name evidence="1" type="ORF">RMSM_01818</name>
</gene>
<dbReference type="EMBL" id="ANOG01000265">
    <property type="protein sequence ID" value="EMI21258.1"/>
    <property type="molecule type" value="Genomic_DNA"/>
</dbReference>
<dbReference type="PANTHER" id="PTHR42655:SF1">
    <property type="entry name" value="GLYCOGEN PHOSPHORYLASE"/>
    <property type="match status" value="1"/>
</dbReference>
<evidence type="ECO:0000313" key="2">
    <source>
        <dbReference type="Proteomes" id="UP000011991"/>
    </source>
</evidence>
<name>M5RPJ2_9BACT</name>
<proteinExistence type="predicted"/>
<reference evidence="1 2" key="1">
    <citation type="journal article" date="2013" name="Mar. Genomics">
        <title>Expression of sulfatases in Rhodopirellula baltica and the diversity of sulfatases in the genus Rhodopirellula.</title>
        <authorList>
            <person name="Wegner C.E."/>
            <person name="Richter-Heitmann T."/>
            <person name="Klindworth A."/>
            <person name="Klockow C."/>
            <person name="Richter M."/>
            <person name="Achstetter T."/>
            <person name="Glockner F.O."/>
            <person name="Harder J."/>
        </authorList>
    </citation>
    <scope>NUCLEOTIDE SEQUENCE [LARGE SCALE GENOMIC DNA]</scope>
    <source>
        <strain evidence="1 2">SM1</strain>
    </source>
</reference>
<dbReference type="AlphaFoldDB" id="M5RPJ2"/>
<dbReference type="PATRIC" id="fig|1265738.3.peg.1809"/>
<dbReference type="PANTHER" id="PTHR42655">
    <property type="entry name" value="GLYCOGEN PHOSPHORYLASE"/>
    <property type="match status" value="1"/>
</dbReference>
<comment type="caution">
    <text evidence="1">The sequence shown here is derived from an EMBL/GenBank/DDBJ whole genome shotgun (WGS) entry which is preliminary data.</text>
</comment>
<protein>
    <submittedName>
        <fullName evidence="1">Alpha glucan phosphorylase</fullName>
    </submittedName>
</protein>
<dbReference type="Proteomes" id="UP000011991">
    <property type="component" value="Unassembled WGS sequence"/>
</dbReference>
<organism evidence="1 2">
    <name type="scientific">Rhodopirellula maiorica SM1</name>
    <dbReference type="NCBI Taxonomy" id="1265738"/>
    <lineage>
        <taxon>Bacteria</taxon>
        <taxon>Pseudomonadati</taxon>
        <taxon>Planctomycetota</taxon>
        <taxon>Planctomycetia</taxon>
        <taxon>Pirellulales</taxon>
        <taxon>Pirellulaceae</taxon>
        <taxon>Novipirellula</taxon>
    </lineage>
</organism>
<sequence>MDGWWAEAYTPEVGWAIGDGNEHGDDPQWDAVEAEQLYSVLENEVIPEFYDRNRLGIPLRWLTRMRASMSQLTPQFSAVRTVREYTEQHYLPAATAFAERAAYNGAAGTAVVNWEHSLREKWGSLQFGEFVVESTGDEHHFAVNVDVDGLDLSFVRVELYADSVNGEPAVRQEMLQSETSENAEAKGTTFHITVAATRPASDFTPRIVPSHASVAVPLELDLIRWQR</sequence>
<evidence type="ECO:0000313" key="1">
    <source>
        <dbReference type="EMBL" id="EMI21258.1"/>
    </source>
</evidence>
<dbReference type="SUPFAM" id="SSF53756">
    <property type="entry name" value="UDP-Glycosyltransferase/glycogen phosphorylase"/>
    <property type="match status" value="1"/>
</dbReference>
<accession>M5RPJ2</accession>
<dbReference type="InterPro" id="IPR052182">
    <property type="entry name" value="Glycogen/Maltodextrin_Phosph"/>
</dbReference>
<keyword evidence="2" id="KW-1185">Reference proteome</keyword>